<dbReference type="SUPFAM" id="SSF56925">
    <property type="entry name" value="OMPA-like"/>
    <property type="match status" value="1"/>
</dbReference>
<feature type="chain" id="PRO_5016402943" description="Outer membrane protein with beta-barrel domain" evidence="2">
    <location>
        <begin position="19"/>
        <end position="274"/>
    </location>
</feature>
<dbReference type="InterPro" id="IPR011250">
    <property type="entry name" value="OMP/PagP_B-barrel"/>
</dbReference>
<feature type="signal peptide" evidence="2">
    <location>
        <begin position="1"/>
        <end position="18"/>
    </location>
</feature>
<proteinExistence type="predicted"/>
<dbReference type="Gene3D" id="2.40.160.20">
    <property type="match status" value="1"/>
</dbReference>
<comment type="caution">
    <text evidence="3">The sequence shown here is derived from an EMBL/GenBank/DDBJ whole genome shotgun (WGS) entry which is preliminary data.</text>
</comment>
<evidence type="ECO:0000256" key="1">
    <source>
        <dbReference type="SAM" id="MobiDB-lite"/>
    </source>
</evidence>
<keyword evidence="4" id="KW-1185">Reference proteome</keyword>
<feature type="region of interest" description="Disordered" evidence="1">
    <location>
        <begin position="81"/>
        <end position="108"/>
    </location>
</feature>
<name>A0A316AI49_9BACT</name>
<dbReference type="AlphaFoldDB" id="A0A316AI49"/>
<gene>
    <name evidence="3" type="ORF">CLV98_10799</name>
</gene>
<dbReference type="EMBL" id="QGDT01000007">
    <property type="protein sequence ID" value="PWJ57392.1"/>
    <property type="molecule type" value="Genomic_DNA"/>
</dbReference>
<dbReference type="RefSeq" id="WP_109675084.1">
    <property type="nucleotide sequence ID" value="NZ_QGDT01000007.1"/>
</dbReference>
<protein>
    <recommendedName>
        <fullName evidence="5">Outer membrane protein with beta-barrel domain</fullName>
    </recommendedName>
</protein>
<organism evidence="3 4">
    <name type="scientific">Dyadobacter jejuensis</name>
    <dbReference type="NCBI Taxonomy" id="1082580"/>
    <lineage>
        <taxon>Bacteria</taxon>
        <taxon>Pseudomonadati</taxon>
        <taxon>Bacteroidota</taxon>
        <taxon>Cytophagia</taxon>
        <taxon>Cytophagales</taxon>
        <taxon>Spirosomataceae</taxon>
        <taxon>Dyadobacter</taxon>
    </lineage>
</organism>
<evidence type="ECO:0000313" key="4">
    <source>
        <dbReference type="Proteomes" id="UP000245880"/>
    </source>
</evidence>
<reference evidence="3 4" key="1">
    <citation type="submission" date="2018-03" db="EMBL/GenBank/DDBJ databases">
        <title>Genomic Encyclopedia of Archaeal and Bacterial Type Strains, Phase II (KMG-II): from individual species to whole genera.</title>
        <authorList>
            <person name="Goeker M."/>
        </authorList>
    </citation>
    <scope>NUCLEOTIDE SEQUENCE [LARGE SCALE GENOMIC DNA]</scope>
    <source>
        <strain evidence="3 4">DSM 100346</strain>
    </source>
</reference>
<feature type="compositionally biased region" description="Basic and acidic residues" evidence="1">
    <location>
        <begin position="90"/>
        <end position="101"/>
    </location>
</feature>
<accession>A0A316AI49</accession>
<evidence type="ECO:0000313" key="3">
    <source>
        <dbReference type="EMBL" id="PWJ57392.1"/>
    </source>
</evidence>
<evidence type="ECO:0000256" key="2">
    <source>
        <dbReference type="SAM" id="SignalP"/>
    </source>
</evidence>
<sequence>MKQLILSLLILTTCGLYAQNIKPDKIIKRDNIQMEVKVIEVTESTVKYKKYTNLDGPVYSINKRELAVIIYANGESEVFDQTATNTPEGNKAKQEATEKKQTTTLSEENEQIEIDKGKRFILAYEAGYSLFSDQSNNASGMYLGMMAGYKFNRALSTEILFSGGTFFPKEPTGSIGITELKSLELGLRGTYRIHFSPIKDNGLYLVGGLGYAGTYGKYTDYLQKGSPTYNLDGYDGFGYRIGGGLKFGIFGVGLEYQAVERIYSFLKIGVTYGF</sequence>
<evidence type="ECO:0008006" key="5">
    <source>
        <dbReference type="Google" id="ProtNLM"/>
    </source>
</evidence>
<dbReference type="OrthoDB" id="1427164at2"/>
<dbReference type="Proteomes" id="UP000245880">
    <property type="component" value="Unassembled WGS sequence"/>
</dbReference>
<keyword evidence="2" id="KW-0732">Signal</keyword>